<keyword evidence="1" id="KW-1133">Transmembrane helix</keyword>
<comment type="caution">
    <text evidence="2">The sequence shown here is derived from an EMBL/GenBank/DDBJ whole genome shotgun (WGS) entry which is preliminary data.</text>
</comment>
<evidence type="ECO:0000313" key="3">
    <source>
        <dbReference type="Proteomes" id="UP000479226"/>
    </source>
</evidence>
<reference evidence="2 3" key="1">
    <citation type="submission" date="2020-02" db="EMBL/GenBank/DDBJ databases">
        <title>Genome sequence of the type strain DSM 27180 of Arthrobacter silviterrae.</title>
        <authorList>
            <person name="Gao J."/>
            <person name="Sun J."/>
        </authorList>
    </citation>
    <scope>NUCLEOTIDE SEQUENCE [LARGE SCALE GENOMIC DNA]</scope>
    <source>
        <strain evidence="2 3">DSM 27180</strain>
    </source>
</reference>
<feature type="transmembrane region" description="Helical" evidence="1">
    <location>
        <begin position="311"/>
        <end position="331"/>
    </location>
</feature>
<feature type="transmembrane region" description="Helical" evidence="1">
    <location>
        <begin position="6"/>
        <end position="27"/>
    </location>
</feature>
<keyword evidence="3" id="KW-1185">Reference proteome</keyword>
<sequence>MTSWLEALPAFTLALLILGLPGACVMFTLRLRGLAALCLAPAVSVSIIGVSAIVAPWLHLGWGAPVVLLGTAIAAAGAYLARRFIPYLSPATAPAPAPAPAGGRNPSRDPRGTVGAAAAGVLTALAITTVLLATAAANPEQFTQGYDSVFHLNATEHAVQTGNASSFAISSFILPTVKSAFYPGAWHGLASLLVILTGISVPAATNIMWLAVAGVVWPLSCVFLARVLFGDSRTVLAATGALAAAFPAFPLLLLQYGSAYPNSLSNALVPVGIALVLLIIRPAEGRLPGPAMALALVVLFLPGAITAQPNGVFSVLLVLTPLLAAMVFGWLRRNFARSHRAGWTRLGALVAGLAAAGAALALLPQIRSLFNYTSPAFLPFPLALLRNFTNAPAPIWFPAVLLTALVVLGTWRAFTVHKLRWLLGALVLASFTYPLAAGTNLPLANSLMAPWWDNPERIAALLPLVAVPLAAVGLAWCLDYLTGRFPARLAWAATGKGRTTAAAGLAVVLAFSNPGMWQMAGAVRTVYNVPAQPDSLAQVDADELSLIHRLDQFTTPKDVIANNPYNGSALAMALAGRHMLFPYSSQGDLNPDLYTLRFWLNRVGGDQQVCAAAKRQGVTYLLDFGTDYIPAFDNPMSLYPGVTLASASEGFTLVARQGHAALYKLTLCGGVPM</sequence>
<feature type="transmembrane region" description="Helical" evidence="1">
    <location>
        <begin position="236"/>
        <end position="257"/>
    </location>
</feature>
<dbReference type="InterPro" id="IPR046671">
    <property type="entry name" value="DUF6541"/>
</dbReference>
<gene>
    <name evidence="2" type="ORF">G6N77_08630</name>
</gene>
<evidence type="ECO:0000256" key="1">
    <source>
        <dbReference type="SAM" id="Phobius"/>
    </source>
</evidence>
<dbReference type="EMBL" id="JAAKZI010000012">
    <property type="protein sequence ID" value="NGN83521.1"/>
    <property type="molecule type" value="Genomic_DNA"/>
</dbReference>
<feature type="transmembrane region" description="Helical" evidence="1">
    <location>
        <begin position="395"/>
        <end position="414"/>
    </location>
</feature>
<protein>
    <submittedName>
        <fullName evidence="2">Uncharacterized protein</fullName>
    </submittedName>
</protein>
<keyword evidence="1" id="KW-0472">Membrane</keyword>
<feature type="transmembrane region" description="Helical" evidence="1">
    <location>
        <begin position="287"/>
        <end position="305"/>
    </location>
</feature>
<feature type="transmembrane region" description="Helical" evidence="1">
    <location>
        <begin position="34"/>
        <end position="54"/>
    </location>
</feature>
<feature type="transmembrane region" description="Helical" evidence="1">
    <location>
        <begin position="458"/>
        <end position="478"/>
    </location>
</feature>
<feature type="transmembrane region" description="Helical" evidence="1">
    <location>
        <begin position="263"/>
        <end position="280"/>
    </location>
</feature>
<feature type="transmembrane region" description="Helical" evidence="1">
    <location>
        <begin position="60"/>
        <end position="81"/>
    </location>
</feature>
<feature type="transmembrane region" description="Helical" evidence="1">
    <location>
        <begin position="114"/>
        <end position="137"/>
    </location>
</feature>
<dbReference type="RefSeq" id="WP_165181628.1">
    <property type="nucleotide sequence ID" value="NZ_JAAKZI010000012.1"/>
</dbReference>
<feature type="transmembrane region" description="Helical" evidence="1">
    <location>
        <begin position="184"/>
        <end position="201"/>
    </location>
</feature>
<organism evidence="2 3">
    <name type="scientific">Arthrobacter silviterrae</name>
    <dbReference type="NCBI Taxonomy" id="2026658"/>
    <lineage>
        <taxon>Bacteria</taxon>
        <taxon>Bacillati</taxon>
        <taxon>Actinomycetota</taxon>
        <taxon>Actinomycetes</taxon>
        <taxon>Micrococcales</taxon>
        <taxon>Micrococcaceae</taxon>
        <taxon>Arthrobacter</taxon>
    </lineage>
</organism>
<dbReference type="Pfam" id="PF20176">
    <property type="entry name" value="DUF6541"/>
    <property type="match status" value="1"/>
</dbReference>
<name>A0ABX0DA48_9MICC</name>
<feature type="transmembrane region" description="Helical" evidence="1">
    <location>
        <begin position="207"/>
        <end position="229"/>
    </location>
</feature>
<dbReference type="Proteomes" id="UP000479226">
    <property type="component" value="Unassembled WGS sequence"/>
</dbReference>
<feature type="transmembrane region" description="Helical" evidence="1">
    <location>
        <begin position="343"/>
        <end position="363"/>
    </location>
</feature>
<evidence type="ECO:0000313" key="2">
    <source>
        <dbReference type="EMBL" id="NGN83521.1"/>
    </source>
</evidence>
<feature type="transmembrane region" description="Helical" evidence="1">
    <location>
        <begin position="421"/>
        <end position="438"/>
    </location>
</feature>
<proteinExistence type="predicted"/>
<accession>A0ABX0DA48</accession>
<keyword evidence="1" id="KW-0812">Transmembrane</keyword>